<dbReference type="PANTHER" id="PTHR39080">
    <property type="entry name" value="50S RIBOSOMAL PROTEIN L28"/>
    <property type="match status" value="1"/>
</dbReference>
<dbReference type="GO" id="GO:0006412">
    <property type="term" value="P:translation"/>
    <property type="evidence" value="ECO:0007669"/>
    <property type="project" value="UniProtKB-UniRule"/>
</dbReference>
<dbReference type="GO" id="GO:1990904">
    <property type="term" value="C:ribonucleoprotein complex"/>
    <property type="evidence" value="ECO:0007669"/>
    <property type="project" value="UniProtKB-KW"/>
</dbReference>
<evidence type="ECO:0000313" key="6">
    <source>
        <dbReference type="EMBL" id="OGF58719.1"/>
    </source>
</evidence>
<dbReference type="InterPro" id="IPR034704">
    <property type="entry name" value="Ribosomal_bL28/bL31-like_sf"/>
</dbReference>
<evidence type="ECO:0000256" key="5">
    <source>
        <dbReference type="HAMAP-Rule" id="MF_00373"/>
    </source>
</evidence>
<dbReference type="GO" id="GO:0005840">
    <property type="term" value="C:ribosome"/>
    <property type="evidence" value="ECO:0007669"/>
    <property type="project" value="UniProtKB-KW"/>
</dbReference>
<name>A0A1F5V5K3_9BACT</name>
<dbReference type="InterPro" id="IPR037147">
    <property type="entry name" value="Ribosomal_bL28_sf"/>
</dbReference>
<dbReference type="NCBIfam" id="TIGR00009">
    <property type="entry name" value="L28"/>
    <property type="match status" value="1"/>
</dbReference>
<comment type="similarity">
    <text evidence="1 5">Belongs to the bacterial ribosomal protein bL28 family.</text>
</comment>
<keyword evidence="3 5" id="KW-0687">Ribonucleoprotein</keyword>
<dbReference type="GO" id="GO:0003735">
    <property type="term" value="F:structural constituent of ribosome"/>
    <property type="evidence" value="ECO:0007669"/>
    <property type="project" value="InterPro"/>
</dbReference>
<dbReference type="InterPro" id="IPR001383">
    <property type="entry name" value="Ribosomal_bL28_bact-type"/>
</dbReference>
<dbReference type="SUPFAM" id="SSF143800">
    <property type="entry name" value="L28p-like"/>
    <property type="match status" value="1"/>
</dbReference>
<evidence type="ECO:0000256" key="4">
    <source>
        <dbReference type="ARBA" id="ARBA00035174"/>
    </source>
</evidence>
<evidence type="ECO:0000256" key="2">
    <source>
        <dbReference type="ARBA" id="ARBA00022980"/>
    </source>
</evidence>
<accession>A0A1F5V5K3</accession>
<dbReference type="PANTHER" id="PTHR39080:SF1">
    <property type="entry name" value="LARGE RIBOSOMAL SUBUNIT PROTEIN BL28A"/>
    <property type="match status" value="1"/>
</dbReference>
<evidence type="ECO:0000256" key="1">
    <source>
        <dbReference type="ARBA" id="ARBA00008760"/>
    </source>
</evidence>
<keyword evidence="2 5" id="KW-0689">Ribosomal protein</keyword>
<dbReference type="Gene3D" id="2.30.170.40">
    <property type="entry name" value="Ribosomal protein L28/L24"/>
    <property type="match status" value="1"/>
</dbReference>
<comment type="caution">
    <text evidence="6">The sequence shown here is derived from an EMBL/GenBank/DDBJ whole genome shotgun (WGS) entry which is preliminary data.</text>
</comment>
<dbReference type="HAMAP" id="MF_00373">
    <property type="entry name" value="Ribosomal_bL28"/>
    <property type="match status" value="1"/>
</dbReference>
<evidence type="ECO:0000313" key="7">
    <source>
        <dbReference type="Proteomes" id="UP000178943"/>
    </source>
</evidence>
<reference evidence="6 7" key="1">
    <citation type="journal article" date="2016" name="Nat. Commun.">
        <title>Thousands of microbial genomes shed light on interconnected biogeochemical processes in an aquifer system.</title>
        <authorList>
            <person name="Anantharaman K."/>
            <person name="Brown C.T."/>
            <person name="Hug L.A."/>
            <person name="Sharon I."/>
            <person name="Castelle C.J."/>
            <person name="Probst A.J."/>
            <person name="Thomas B.C."/>
            <person name="Singh A."/>
            <person name="Wilkins M.J."/>
            <person name="Karaoz U."/>
            <person name="Brodie E.L."/>
            <person name="Williams K.H."/>
            <person name="Hubbard S.S."/>
            <person name="Banfield J.F."/>
        </authorList>
    </citation>
    <scope>NUCLEOTIDE SEQUENCE [LARGE SCALE GENOMIC DNA]</scope>
</reference>
<dbReference type="InterPro" id="IPR050096">
    <property type="entry name" value="Bacterial_rp_bL28"/>
</dbReference>
<dbReference type="Pfam" id="PF00830">
    <property type="entry name" value="Ribosomal_L28"/>
    <property type="match status" value="1"/>
</dbReference>
<gene>
    <name evidence="5" type="primary">rpmB</name>
    <name evidence="6" type="ORF">A2Y62_13090</name>
</gene>
<dbReference type="STRING" id="1817863.A2Y62_13090"/>
<dbReference type="InterPro" id="IPR026569">
    <property type="entry name" value="Ribosomal_bL28"/>
</dbReference>
<dbReference type="AlphaFoldDB" id="A0A1F5V5K3"/>
<proteinExistence type="inferred from homology"/>
<dbReference type="EMBL" id="MFGW01000233">
    <property type="protein sequence ID" value="OGF58719.1"/>
    <property type="molecule type" value="Genomic_DNA"/>
</dbReference>
<evidence type="ECO:0000256" key="3">
    <source>
        <dbReference type="ARBA" id="ARBA00023274"/>
    </source>
</evidence>
<protein>
    <recommendedName>
        <fullName evidence="4 5">Large ribosomal subunit protein bL28</fullName>
    </recommendedName>
</protein>
<dbReference type="Proteomes" id="UP000178943">
    <property type="component" value="Unassembled WGS sequence"/>
</dbReference>
<organism evidence="6 7">
    <name type="scientific">Candidatus Fischerbacteria bacterium RBG_13_37_8</name>
    <dbReference type="NCBI Taxonomy" id="1817863"/>
    <lineage>
        <taxon>Bacteria</taxon>
        <taxon>Candidatus Fischeribacteriota</taxon>
    </lineage>
</organism>
<sequence length="74" mass="8290">MANVCQLCGKRVAVGHTISKAHNLTKRRFRPNLHKMTVNKDGKTSKMKVCSRCIRSGKITKVVRVPKPTSIQTD</sequence>